<dbReference type="Proteomes" id="UP000694523">
    <property type="component" value="Unplaced"/>
</dbReference>
<evidence type="ECO:0000256" key="5">
    <source>
        <dbReference type="SAM" id="Phobius"/>
    </source>
</evidence>
<dbReference type="Ensembl" id="ENSNMLT00000029159.1">
    <property type="protein sequence ID" value="ENSNMLP00000026096.1"/>
    <property type="gene ID" value="ENSNMLG00000016640.1"/>
</dbReference>
<sequence length="376" mass="41438">MMFSDAVEAEAAEETSKTDWPYAGDKALQECSPAGPGTEDPDQSHEYPHNIMTVFGKSWPELLCLCLLLGTTEVVFGQFELQPITLTALRGSEVQFNATVTGSWPFMTWAVGKFLVLTIPSSVNYTSSKRYFAQRYHTGTNTARVVFTIHNVTRNDSGPVTCTVQGDYGFKTAQLSVQEIGSVGILGGGNRTVQQEEQVEFQCKTFGWFPAANISWTLNGYAVNSSLVNTTDVGNEVGYNSTSVYKFTAIRNTIVTCLAPVPRQGPISSSVQLVVVPKPTDWTVLIAIVLSFSLVALVVLLIIGLIFCYKRRKEKQLTYKAEMMRQRTQSQLSNGPDSQRQGQENPVFTIDGLPPSEQDSRFSQTNGSFSRWACLV</sequence>
<feature type="transmembrane region" description="Helical" evidence="5">
    <location>
        <begin position="282"/>
        <end position="309"/>
    </location>
</feature>
<evidence type="ECO:0000256" key="2">
    <source>
        <dbReference type="ARBA" id="ARBA00023136"/>
    </source>
</evidence>
<evidence type="ECO:0000256" key="3">
    <source>
        <dbReference type="ARBA" id="ARBA00023157"/>
    </source>
</evidence>
<dbReference type="SUPFAM" id="SSF48726">
    <property type="entry name" value="Immunoglobulin"/>
    <property type="match status" value="2"/>
</dbReference>
<accession>A0A8C6U0X8</accession>
<dbReference type="PANTHER" id="PTHR44991:SF1">
    <property type="entry name" value="IMMUNOGLOBULIN SUPERFAMILY MEMBER 5"/>
    <property type="match status" value="1"/>
</dbReference>
<dbReference type="SMART" id="SM00409">
    <property type="entry name" value="IG"/>
    <property type="match status" value="2"/>
</dbReference>
<evidence type="ECO:0000256" key="4">
    <source>
        <dbReference type="SAM" id="MobiDB-lite"/>
    </source>
</evidence>
<feature type="region of interest" description="Disordered" evidence="4">
    <location>
        <begin position="328"/>
        <end position="367"/>
    </location>
</feature>
<proteinExistence type="predicted"/>
<keyword evidence="5" id="KW-0812">Transmembrane</keyword>
<dbReference type="Gene3D" id="2.60.40.10">
    <property type="entry name" value="Immunoglobulins"/>
    <property type="match status" value="2"/>
</dbReference>
<feature type="domain" description="Immunoglobulin" evidence="6">
    <location>
        <begin position="83"/>
        <end position="178"/>
    </location>
</feature>
<dbReference type="InterPro" id="IPR013162">
    <property type="entry name" value="CD80_C2-set"/>
</dbReference>
<evidence type="ECO:0000313" key="7">
    <source>
        <dbReference type="Ensembl" id="ENSNMLP00000026096.1"/>
    </source>
</evidence>
<dbReference type="Pfam" id="PF08205">
    <property type="entry name" value="C2-set_2"/>
    <property type="match status" value="1"/>
</dbReference>
<dbReference type="GO" id="GO:0016020">
    <property type="term" value="C:membrane"/>
    <property type="evidence" value="ECO:0007669"/>
    <property type="project" value="UniProtKB-SubCell"/>
</dbReference>
<protein>
    <submittedName>
        <fullName evidence="7">Immunoglobulin superfamily, member 5a</fullName>
    </submittedName>
</protein>
<keyword evidence="2 5" id="KW-0472">Membrane</keyword>
<keyword evidence="8" id="KW-1185">Reference proteome</keyword>
<organism evidence="7 8">
    <name type="scientific">Neogobius melanostomus</name>
    <name type="common">round goby</name>
    <dbReference type="NCBI Taxonomy" id="47308"/>
    <lineage>
        <taxon>Eukaryota</taxon>
        <taxon>Metazoa</taxon>
        <taxon>Chordata</taxon>
        <taxon>Craniata</taxon>
        <taxon>Vertebrata</taxon>
        <taxon>Euteleostomi</taxon>
        <taxon>Actinopterygii</taxon>
        <taxon>Neopterygii</taxon>
        <taxon>Teleostei</taxon>
        <taxon>Neoteleostei</taxon>
        <taxon>Acanthomorphata</taxon>
        <taxon>Gobiaria</taxon>
        <taxon>Gobiiformes</taxon>
        <taxon>Gobioidei</taxon>
        <taxon>Gobiidae</taxon>
        <taxon>Benthophilinae</taxon>
        <taxon>Neogobiini</taxon>
        <taxon>Neogobius</taxon>
    </lineage>
</organism>
<reference evidence="7" key="1">
    <citation type="submission" date="2025-08" db="UniProtKB">
        <authorList>
            <consortium name="Ensembl"/>
        </authorList>
    </citation>
    <scope>IDENTIFICATION</scope>
</reference>
<feature type="domain" description="Immunoglobulin" evidence="6">
    <location>
        <begin position="188"/>
        <end position="276"/>
    </location>
</feature>
<dbReference type="PANTHER" id="PTHR44991">
    <property type="entry name" value="IMMUNOGLOBULIN SUPERFAMILY MEMBER 5"/>
    <property type="match status" value="1"/>
</dbReference>
<evidence type="ECO:0000256" key="1">
    <source>
        <dbReference type="ARBA" id="ARBA00004370"/>
    </source>
</evidence>
<dbReference type="InterPro" id="IPR013098">
    <property type="entry name" value="Ig_I-set"/>
</dbReference>
<keyword evidence="3" id="KW-1015">Disulfide bond</keyword>
<keyword evidence="5" id="KW-1133">Transmembrane helix</keyword>
<dbReference type="Pfam" id="PF07679">
    <property type="entry name" value="I-set"/>
    <property type="match status" value="1"/>
</dbReference>
<evidence type="ECO:0000313" key="8">
    <source>
        <dbReference type="Proteomes" id="UP000694523"/>
    </source>
</evidence>
<feature type="compositionally biased region" description="Polar residues" evidence="4">
    <location>
        <begin position="328"/>
        <end position="346"/>
    </location>
</feature>
<reference evidence="7" key="2">
    <citation type="submission" date="2025-09" db="UniProtKB">
        <authorList>
            <consortium name="Ensembl"/>
        </authorList>
    </citation>
    <scope>IDENTIFICATION</scope>
</reference>
<dbReference type="InterPro" id="IPR013783">
    <property type="entry name" value="Ig-like_fold"/>
</dbReference>
<evidence type="ECO:0000259" key="6">
    <source>
        <dbReference type="SMART" id="SM00409"/>
    </source>
</evidence>
<dbReference type="InterPro" id="IPR036179">
    <property type="entry name" value="Ig-like_dom_sf"/>
</dbReference>
<name>A0A8C6U0X8_9GOBI</name>
<dbReference type="AlphaFoldDB" id="A0A8C6U0X8"/>
<dbReference type="InterPro" id="IPR003599">
    <property type="entry name" value="Ig_sub"/>
</dbReference>
<comment type="subcellular location">
    <subcellularLocation>
        <location evidence="1">Membrane</location>
    </subcellularLocation>
</comment>